<dbReference type="Proteomes" id="UP000184096">
    <property type="component" value="Chromosome I"/>
</dbReference>
<dbReference type="PIRSF" id="PIRSF017082">
    <property type="entry name" value="YflP"/>
    <property type="match status" value="1"/>
</dbReference>
<evidence type="ECO:0000313" key="3">
    <source>
        <dbReference type="EMBL" id="SHN75452.1"/>
    </source>
</evidence>
<dbReference type="AlphaFoldDB" id="A0A1M7TXJ8"/>
<feature type="chain" id="PRO_5009929549" evidence="2">
    <location>
        <begin position="31"/>
        <end position="332"/>
    </location>
</feature>
<keyword evidence="4" id="KW-1185">Reference proteome</keyword>
<sequence>MRVAANLFAALFAALVATLAVPLAAQTASAQSSYPNRPVKILVGFTPGTAPDLAARILADRFAKVWGSPFVVENVPGAGSNIVTAQAAKATPDGYTLLMGGNSSLVINPSLYETLPFDPVKDFAPISQVFVAANVLAVPSELPVKSVADLVALAKASPGKLSYGHAGVGTSQHLAAELFKHMAHVEIASVPYRGTTALMPDLLAGRITMSFANIVNVVPLARQGKLRALAITSIKRSPLAPELPTMAESGYPGFEAVPWFGLVAPAGTPQGIIDKLHAETVKTLALPEVRRKFDELGIEPVGNTPAEFAAVIRKEIPEWAKVIKDAGIKLSN</sequence>
<keyword evidence="2" id="KW-0732">Signal</keyword>
<feature type="signal peptide" evidence="2">
    <location>
        <begin position="1"/>
        <end position="30"/>
    </location>
</feature>
<proteinExistence type="inferred from homology"/>
<dbReference type="PANTHER" id="PTHR42928:SF5">
    <property type="entry name" value="BLR1237 PROTEIN"/>
    <property type="match status" value="1"/>
</dbReference>
<comment type="similarity">
    <text evidence="1">Belongs to the UPF0065 (bug) family.</text>
</comment>
<dbReference type="PANTHER" id="PTHR42928">
    <property type="entry name" value="TRICARBOXYLATE-BINDING PROTEIN"/>
    <property type="match status" value="1"/>
</dbReference>
<dbReference type="CDD" id="cd13578">
    <property type="entry name" value="PBP2_Bug27"/>
    <property type="match status" value="1"/>
</dbReference>
<evidence type="ECO:0000256" key="2">
    <source>
        <dbReference type="SAM" id="SignalP"/>
    </source>
</evidence>
<reference evidence="4" key="1">
    <citation type="submission" date="2016-11" db="EMBL/GenBank/DDBJ databases">
        <authorList>
            <person name="Varghese N."/>
            <person name="Submissions S."/>
        </authorList>
    </citation>
    <scope>NUCLEOTIDE SEQUENCE [LARGE SCALE GENOMIC DNA]</scope>
    <source>
        <strain evidence="4">GAS401</strain>
    </source>
</reference>
<evidence type="ECO:0000313" key="4">
    <source>
        <dbReference type="Proteomes" id="UP000184096"/>
    </source>
</evidence>
<name>A0A1M7TXJ8_9BRAD</name>
<gene>
    <name evidence="3" type="ORF">SAMN05444170_2962</name>
</gene>
<dbReference type="SUPFAM" id="SSF53850">
    <property type="entry name" value="Periplasmic binding protein-like II"/>
    <property type="match status" value="1"/>
</dbReference>
<dbReference type="Gene3D" id="3.40.190.150">
    <property type="entry name" value="Bordetella uptake gene, domain 1"/>
    <property type="match status" value="1"/>
</dbReference>
<dbReference type="Gene3D" id="3.40.190.10">
    <property type="entry name" value="Periplasmic binding protein-like II"/>
    <property type="match status" value="1"/>
</dbReference>
<dbReference type="InterPro" id="IPR005064">
    <property type="entry name" value="BUG"/>
</dbReference>
<dbReference type="RefSeq" id="WP_072818644.1">
    <property type="nucleotide sequence ID" value="NZ_LT670849.1"/>
</dbReference>
<dbReference type="OrthoDB" id="7374750at2"/>
<dbReference type="InterPro" id="IPR042100">
    <property type="entry name" value="Bug_dom1"/>
</dbReference>
<protein>
    <submittedName>
        <fullName evidence="3">Tripartite-type tricarboxylate transporter, receptor component TctC</fullName>
    </submittedName>
</protein>
<evidence type="ECO:0000256" key="1">
    <source>
        <dbReference type="ARBA" id="ARBA00006987"/>
    </source>
</evidence>
<keyword evidence="3" id="KW-0675">Receptor</keyword>
<dbReference type="EMBL" id="LT670849">
    <property type="protein sequence ID" value="SHN75452.1"/>
    <property type="molecule type" value="Genomic_DNA"/>
</dbReference>
<dbReference type="Pfam" id="PF03401">
    <property type="entry name" value="TctC"/>
    <property type="match status" value="1"/>
</dbReference>
<accession>A0A1M7TXJ8</accession>
<organism evidence="3 4">
    <name type="scientific">Bradyrhizobium erythrophlei</name>
    <dbReference type="NCBI Taxonomy" id="1437360"/>
    <lineage>
        <taxon>Bacteria</taxon>
        <taxon>Pseudomonadati</taxon>
        <taxon>Pseudomonadota</taxon>
        <taxon>Alphaproteobacteria</taxon>
        <taxon>Hyphomicrobiales</taxon>
        <taxon>Nitrobacteraceae</taxon>
        <taxon>Bradyrhizobium</taxon>
    </lineage>
</organism>